<accession>A0ABP9H7B9</accession>
<organism evidence="2 3">
    <name type="scientific">Yinghuangia aomiensis</name>
    <dbReference type="NCBI Taxonomy" id="676205"/>
    <lineage>
        <taxon>Bacteria</taxon>
        <taxon>Bacillati</taxon>
        <taxon>Actinomycetota</taxon>
        <taxon>Actinomycetes</taxon>
        <taxon>Kitasatosporales</taxon>
        <taxon>Streptomycetaceae</taxon>
        <taxon>Yinghuangia</taxon>
    </lineage>
</organism>
<evidence type="ECO:0000313" key="3">
    <source>
        <dbReference type="Proteomes" id="UP001500466"/>
    </source>
</evidence>
<comment type="caution">
    <text evidence="2">The sequence shown here is derived from an EMBL/GenBank/DDBJ whole genome shotgun (WGS) entry which is preliminary data.</text>
</comment>
<proteinExistence type="predicted"/>
<feature type="region of interest" description="Disordered" evidence="1">
    <location>
        <begin position="1"/>
        <end position="74"/>
    </location>
</feature>
<sequence>MADPARPADGPEPSADAAASGTPARKPAARDRFGWDDLLPDRTSDERDATWGESRSHDAADIRRFLDEKPPHHL</sequence>
<gene>
    <name evidence="2" type="ORF">GCM10023205_28390</name>
</gene>
<reference evidence="3" key="1">
    <citation type="journal article" date="2019" name="Int. J. Syst. Evol. Microbiol.">
        <title>The Global Catalogue of Microorganisms (GCM) 10K type strain sequencing project: providing services to taxonomists for standard genome sequencing and annotation.</title>
        <authorList>
            <consortium name="The Broad Institute Genomics Platform"/>
            <consortium name="The Broad Institute Genome Sequencing Center for Infectious Disease"/>
            <person name="Wu L."/>
            <person name="Ma J."/>
        </authorList>
    </citation>
    <scope>NUCLEOTIDE SEQUENCE [LARGE SCALE GENOMIC DNA]</scope>
    <source>
        <strain evidence="3">JCM 17986</strain>
    </source>
</reference>
<protein>
    <submittedName>
        <fullName evidence="2">Uncharacterized protein</fullName>
    </submittedName>
</protein>
<keyword evidence="3" id="KW-1185">Reference proteome</keyword>
<evidence type="ECO:0000256" key="1">
    <source>
        <dbReference type="SAM" id="MobiDB-lite"/>
    </source>
</evidence>
<dbReference type="EMBL" id="BAABHS010000009">
    <property type="protein sequence ID" value="GAA4962936.1"/>
    <property type="molecule type" value="Genomic_DNA"/>
</dbReference>
<evidence type="ECO:0000313" key="2">
    <source>
        <dbReference type="EMBL" id="GAA4962936.1"/>
    </source>
</evidence>
<dbReference type="RefSeq" id="WP_345675798.1">
    <property type="nucleotide sequence ID" value="NZ_BAABHS010000009.1"/>
</dbReference>
<dbReference type="Proteomes" id="UP001500466">
    <property type="component" value="Unassembled WGS sequence"/>
</dbReference>
<name>A0ABP9H7B9_9ACTN</name>
<feature type="compositionally biased region" description="Basic and acidic residues" evidence="1">
    <location>
        <begin position="28"/>
        <end position="74"/>
    </location>
</feature>